<evidence type="ECO:0008006" key="5">
    <source>
        <dbReference type="Google" id="ProtNLM"/>
    </source>
</evidence>
<name>A0AAV3WJC8_9CYAN</name>
<protein>
    <recommendedName>
        <fullName evidence="5">Transposase family protein</fullName>
    </recommendedName>
</protein>
<keyword evidence="4" id="KW-1185">Reference proteome</keyword>
<dbReference type="Pfam" id="PF13542">
    <property type="entry name" value="HTH_Tnp_ISL3"/>
    <property type="match status" value="1"/>
</dbReference>
<dbReference type="Pfam" id="PF14690">
    <property type="entry name" value="Zn_ribbon_ISL3"/>
    <property type="match status" value="1"/>
</dbReference>
<evidence type="ECO:0000313" key="4">
    <source>
        <dbReference type="Proteomes" id="UP001050975"/>
    </source>
</evidence>
<dbReference type="EMBL" id="BLAY01000082">
    <property type="protein sequence ID" value="GET40104.1"/>
    <property type="molecule type" value="Genomic_DNA"/>
</dbReference>
<feature type="domain" description="Transposase IS204/IS1001/IS1096/IS1165 zinc-finger" evidence="2">
    <location>
        <begin position="37"/>
        <end position="81"/>
    </location>
</feature>
<gene>
    <name evidence="3" type="ORF">MiSe_49120</name>
</gene>
<evidence type="ECO:0000313" key="3">
    <source>
        <dbReference type="EMBL" id="GET40104.1"/>
    </source>
</evidence>
<comment type="caution">
    <text evidence="3">The sequence shown here is derived from an EMBL/GenBank/DDBJ whole genome shotgun (WGS) entry which is preliminary data.</text>
</comment>
<feature type="domain" description="Transposase IS204/IS1001/IS1096/IS1165 helix-turn-helix" evidence="1">
    <location>
        <begin position="87"/>
        <end position="135"/>
    </location>
</feature>
<sequence>MHLHLTHLLNLPGAIVESLTDSEDLICLRLSFLAEGIECPHCRNYTEELHQVRPIMVRDLPAFGKTVYLHLPRRQFYCKACQRYSTERLDFIDWRRRYTHRYEESIYEQANNSSIEIVSQKQRLSYEEVKSIVRSVSKKKKSTS</sequence>
<dbReference type="AlphaFoldDB" id="A0AAV3WJC8"/>
<organism evidence="3 4">
    <name type="scientific">Microseira wollei NIES-4236</name>
    <dbReference type="NCBI Taxonomy" id="2530354"/>
    <lineage>
        <taxon>Bacteria</taxon>
        <taxon>Bacillati</taxon>
        <taxon>Cyanobacteriota</taxon>
        <taxon>Cyanophyceae</taxon>
        <taxon>Oscillatoriophycideae</taxon>
        <taxon>Aerosakkonematales</taxon>
        <taxon>Aerosakkonemataceae</taxon>
        <taxon>Microseira</taxon>
    </lineage>
</organism>
<proteinExistence type="predicted"/>
<dbReference type="InterPro" id="IPR032877">
    <property type="entry name" value="Transposase_HTH"/>
</dbReference>
<dbReference type="InterPro" id="IPR029261">
    <property type="entry name" value="Transposase_Znf"/>
</dbReference>
<evidence type="ECO:0000259" key="1">
    <source>
        <dbReference type="Pfam" id="PF13542"/>
    </source>
</evidence>
<reference evidence="3" key="1">
    <citation type="submission" date="2019-10" db="EMBL/GenBank/DDBJ databases">
        <title>Draft genome sequece of Microseira wollei NIES-4236.</title>
        <authorList>
            <person name="Yamaguchi H."/>
            <person name="Suzuki S."/>
            <person name="Kawachi M."/>
        </authorList>
    </citation>
    <scope>NUCLEOTIDE SEQUENCE</scope>
    <source>
        <strain evidence="3">NIES-4236</strain>
    </source>
</reference>
<dbReference type="Proteomes" id="UP001050975">
    <property type="component" value="Unassembled WGS sequence"/>
</dbReference>
<evidence type="ECO:0000259" key="2">
    <source>
        <dbReference type="Pfam" id="PF14690"/>
    </source>
</evidence>
<accession>A0AAV3WJC8</accession>